<dbReference type="Proteomes" id="UP000664731">
    <property type="component" value="Unassembled WGS sequence"/>
</dbReference>
<evidence type="ECO:0000256" key="3">
    <source>
        <dbReference type="ARBA" id="ARBA00011245"/>
    </source>
</evidence>
<comment type="caution">
    <text evidence="11">The sequence shown here is derived from an EMBL/GenBank/DDBJ whole genome shotgun (WGS) entry which is preliminary data.</text>
</comment>
<dbReference type="GO" id="GO:0042953">
    <property type="term" value="P:lipoprotein transport"/>
    <property type="evidence" value="ECO:0007669"/>
    <property type="project" value="InterPro"/>
</dbReference>
<dbReference type="AlphaFoldDB" id="A0A939H0J3"/>
<evidence type="ECO:0000256" key="8">
    <source>
        <dbReference type="ARBA" id="ARBA00022927"/>
    </source>
</evidence>
<comment type="similarity">
    <text evidence="2 10">Belongs to the LolA family.</text>
</comment>
<evidence type="ECO:0000256" key="4">
    <source>
        <dbReference type="ARBA" id="ARBA00014035"/>
    </source>
</evidence>
<proteinExistence type="inferred from homology"/>
<accession>A0A939H0J3</accession>
<dbReference type="InterPro" id="IPR018323">
    <property type="entry name" value="OM_lipoprot_carrier_LolA_Pbac"/>
</dbReference>
<keyword evidence="5 10" id="KW-0813">Transport</keyword>
<dbReference type="InterPro" id="IPR004564">
    <property type="entry name" value="OM_lipoprot_carrier_LolA-like"/>
</dbReference>
<evidence type="ECO:0000256" key="2">
    <source>
        <dbReference type="ARBA" id="ARBA00007615"/>
    </source>
</evidence>
<dbReference type="InterPro" id="IPR029046">
    <property type="entry name" value="LolA/LolB/LppX"/>
</dbReference>
<dbReference type="EMBL" id="JAFNME010000019">
    <property type="protein sequence ID" value="MBO1250064.1"/>
    <property type="molecule type" value="Genomic_DNA"/>
</dbReference>
<keyword evidence="6 10" id="KW-0732">Signal</keyword>
<evidence type="ECO:0000256" key="7">
    <source>
        <dbReference type="ARBA" id="ARBA00022764"/>
    </source>
</evidence>
<dbReference type="CDD" id="cd16325">
    <property type="entry name" value="LolA"/>
    <property type="match status" value="1"/>
</dbReference>
<dbReference type="PANTHER" id="PTHR35869">
    <property type="entry name" value="OUTER-MEMBRANE LIPOPROTEIN CARRIER PROTEIN"/>
    <property type="match status" value="1"/>
</dbReference>
<dbReference type="Gene3D" id="2.50.20.10">
    <property type="entry name" value="Lipoprotein localisation LolA/LolB/LppX"/>
    <property type="match status" value="1"/>
</dbReference>
<evidence type="ECO:0000256" key="10">
    <source>
        <dbReference type="HAMAP-Rule" id="MF_00240"/>
    </source>
</evidence>
<dbReference type="HAMAP" id="MF_00240">
    <property type="entry name" value="LolA"/>
    <property type="match status" value="1"/>
</dbReference>
<comment type="subcellular location">
    <subcellularLocation>
        <location evidence="1 10">Periplasm</location>
    </subcellularLocation>
</comment>
<comment type="subunit">
    <text evidence="3 10">Monomer.</text>
</comment>
<keyword evidence="7 10" id="KW-0574">Periplasm</keyword>
<dbReference type="Pfam" id="PF03548">
    <property type="entry name" value="LolA"/>
    <property type="match status" value="1"/>
</dbReference>
<protein>
    <recommendedName>
        <fullName evidence="4 10">Outer-membrane lipoprotein carrier protein</fullName>
    </recommendedName>
</protein>
<gene>
    <name evidence="10 11" type="primary">lolA</name>
    <name evidence="11" type="ORF">J1777_09555</name>
</gene>
<keyword evidence="11" id="KW-0449">Lipoprotein</keyword>
<name>A0A939H0J3_9BURK</name>
<dbReference type="SUPFAM" id="SSF89392">
    <property type="entry name" value="Prokaryotic lipoproteins and lipoprotein localization factors"/>
    <property type="match status" value="1"/>
</dbReference>
<feature type="chain" id="PRO_5038188139" description="Outer-membrane lipoprotein carrier protein" evidence="10">
    <location>
        <begin position="26"/>
        <end position="221"/>
    </location>
</feature>
<dbReference type="NCBIfam" id="TIGR00547">
    <property type="entry name" value="lolA"/>
    <property type="match status" value="1"/>
</dbReference>
<reference evidence="11" key="1">
    <citation type="submission" date="2021-03" db="EMBL/GenBank/DDBJ databases">
        <title>Comamonas denitrificans.</title>
        <authorList>
            <person name="Finster K."/>
        </authorList>
    </citation>
    <scope>NUCLEOTIDE SEQUENCE</scope>
    <source>
        <strain evidence="11">MM2021_4</strain>
    </source>
</reference>
<dbReference type="PANTHER" id="PTHR35869:SF1">
    <property type="entry name" value="OUTER-MEMBRANE LIPOPROTEIN CARRIER PROTEIN"/>
    <property type="match status" value="1"/>
</dbReference>
<comment type="function">
    <text evidence="10">Participates in the translocation of lipoproteins from the inner membrane to the outer membrane. Only forms a complex with a lipoprotein if the residue after the N-terminal Cys is not an aspartate (The Asp acts as a targeting signal to indicate that the lipoprotein should stay in the inner membrane).</text>
</comment>
<organism evidence="11 12">
    <name type="scientific">Comamonas denitrificans</name>
    <dbReference type="NCBI Taxonomy" id="117506"/>
    <lineage>
        <taxon>Bacteria</taxon>
        <taxon>Pseudomonadati</taxon>
        <taxon>Pseudomonadota</taxon>
        <taxon>Betaproteobacteria</taxon>
        <taxon>Burkholderiales</taxon>
        <taxon>Comamonadaceae</taxon>
        <taxon>Comamonas</taxon>
    </lineage>
</organism>
<evidence type="ECO:0000313" key="12">
    <source>
        <dbReference type="Proteomes" id="UP000664731"/>
    </source>
</evidence>
<dbReference type="RefSeq" id="WP_207575505.1">
    <property type="nucleotide sequence ID" value="NZ_JAFNME010000019.1"/>
</dbReference>
<sequence precursor="true">MQQHIRKWAVLALLATPGLAAPAWADGLASLEAFVRQAKAGTAQFTQTVTSPAKAGQAPRVQSSSGSFSFQRPGQFKFVYTQPFAQTIVADGQTLWLYDEDLEQVTRRPQGDALAGTPAALLTSVQDMAALRKDFDLAAQASAQPDPEGLQWVQATPKNQDGQIQQLRVGFTPEGALAALQINDSFGQQSLLRFTQMALSPGLPAGSFHFQTPAGVSVLDQ</sequence>
<dbReference type="GO" id="GO:0044874">
    <property type="term" value="P:lipoprotein localization to outer membrane"/>
    <property type="evidence" value="ECO:0007669"/>
    <property type="project" value="UniProtKB-UniRule"/>
</dbReference>
<dbReference type="GO" id="GO:0042597">
    <property type="term" value="C:periplasmic space"/>
    <property type="evidence" value="ECO:0007669"/>
    <property type="project" value="UniProtKB-SubCell"/>
</dbReference>
<evidence type="ECO:0000256" key="9">
    <source>
        <dbReference type="ARBA" id="ARBA00023186"/>
    </source>
</evidence>
<evidence type="ECO:0000256" key="1">
    <source>
        <dbReference type="ARBA" id="ARBA00004418"/>
    </source>
</evidence>
<keyword evidence="12" id="KW-1185">Reference proteome</keyword>
<evidence type="ECO:0000313" key="11">
    <source>
        <dbReference type="EMBL" id="MBO1250064.1"/>
    </source>
</evidence>
<feature type="signal peptide" evidence="10">
    <location>
        <begin position="1"/>
        <end position="25"/>
    </location>
</feature>
<evidence type="ECO:0000256" key="6">
    <source>
        <dbReference type="ARBA" id="ARBA00022729"/>
    </source>
</evidence>
<keyword evidence="9 10" id="KW-0143">Chaperone</keyword>
<keyword evidence="8 10" id="KW-0653">Protein transport</keyword>
<evidence type="ECO:0000256" key="5">
    <source>
        <dbReference type="ARBA" id="ARBA00022448"/>
    </source>
</evidence>